<keyword evidence="1" id="KW-0520">NAD</keyword>
<evidence type="ECO:0000259" key="3">
    <source>
        <dbReference type="PROSITE" id="PS50104"/>
    </source>
</evidence>
<dbReference type="PANTHER" id="PTHR11017:SF570">
    <property type="entry name" value="DISEASE RESISTANCE PROTEIN (TIR-NBS CLASS)-RELATED"/>
    <property type="match status" value="1"/>
</dbReference>
<comment type="caution">
    <text evidence="4">The sequence shown here is derived from an EMBL/GenBank/DDBJ whole genome shotgun (WGS) entry which is preliminary data.</text>
</comment>
<dbReference type="SUPFAM" id="SSF52200">
    <property type="entry name" value="Toll/Interleukin receptor TIR domain"/>
    <property type="match status" value="1"/>
</dbReference>
<dbReference type="PROSITE" id="PS50104">
    <property type="entry name" value="TIR"/>
    <property type="match status" value="1"/>
</dbReference>
<keyword evidence="2" id="KW-0472">Membrane</keyword>
<dbReference type="SUPFAM" id="SSF52540">
    <property type="entry name" value="P-loop containing nucleoside triphosphate hydrolases"/>
    <property type="match status" value="1"/>
</dbReference>
<name>A0ABD3KLZ1_EUCGL</name>
<dbReference type="SMART" id="SM00255">
    <property type="entry name" value="TIR"/>
    <property type="match status" value="1"/>
</dbReference>
<dbReference type="Pfam" id="PF01582">
    <property type="entry name" value="TIR"/>
    <property type="match status" value="1"/>
</dbReference>
<dbReference type="PANTHER" id="PTHR11017">
    <property type="entry name" value="LEUCINE-RICH REPEAT-CONTAINING PROTEIN"/>
    <property type="match status" value="1"/>
</dbReference>
<dbReference type="InterPro" id="IPR044974">
    <property type="entry name" value="Disease_R_plants"/>
</dbReference>
<organism evidence="4 5">
    <name type="scientific">Eucalyptus globulus</name>
    <name type="common">Tasmanian blue gum</name>
    <dbReference type="NCBI Taxonomy" id="34317"/>
    <lineage>
        <taxon>Eukaryota</taxon>
        <taxon>Viridiplantae</taxon>
        <taxon>Streptophyta</taxon>
        <taxon>Embryophyta</taxon>
        <taxon>Tracheophyta</taxon>
        <taxon>Spermatophyta</taxon>
        <taxon>Magnoliopsida</taxon>
        <taxon>eudicotyledons</taxon>
        <taxon>Gunneridae</taxon>
        <taxon>Pentapetalae</taxon>
        <taxon>rosids</taxon>
        <taxon>malvids</taxon>
        <taxon>Myrtales</taxon>
        <taxon>Myrtaceae</taxon>
        <taxon>Myrtoideae</taxon>
        <taxon>Eucalypteae</taxon>
        <taxon>Eucalyptus</taxon>
    </lineage>
</organism>
<gene>
    <name evidence="4" type="ORF">ACJRO7_021624</name>
</gene>
<keyword evidence="5" id="KW-1185">Reference proteome</keyword>
<dbReference type="Gene3D" id="3.40.50.10140">
    <property type="entry name" value="Toll/interleukin-1 receptor homology (TIR) domain"/>
    <property type="match status" value="1"/>
</dbReference>
<dbReference type="EMBL" id="JBJKBG010000005">
    <property type="protein sequence ID" value="KAL3740373.1"/>
    <property type="molecule type" value="Genomic_DNA"/>
</dbReference>
<dbReference type="Pfam" id="PF00931">
    <property type="entry name" value="NB-ARC"/>
    <property type="match status" value="1"/>
</dbReference>
<feature type="domain" description="TIR" evidence="3">
    <location>
        <begin position="61"/>
        <end position="230"/>
    </location>
</feature>
<evidence type="ECO:0000313" key="4">
    <source>
        <dbReference type="EMBL" id="KAL3740373.1"/>
    </source>
</evidence>
<protein>
    <recommendedName>
        <fullName evidence="3">TIR domain-containing protein</fullName>
    </recommendedName>
</protein>
<evidence type="ECO:0000256" key="1">
    <source>
        <dbReference type="ARBA" id="ARBA00023027"/>
    </source>
</evidence>
<evidence type="ECO:0000256" key="2">
    <source>
        <dbReference type="SAM" id="Phobius"/>
    </source>
</evidence>
<dbReference type="InterPro" id="IPR002182">
    <property type="entry name" value="NB-ARC"/>
</dbReference>
<dbReference type="InterPro" id="IPR035897">
    <property type="entry name" value="Toll_tir_struct_dom_sf"/>
</dbReference>
<feature type="transmembrane region" description="Helical" evidence="2">
    <location>
        <begin position="6"/>
        <end position="27"/>
    </location>
</feature>
<proteinExistence type="predicted"/>
<keyword evidence="2" id="KW-1133">Transmembrane helix</keyword>
<dbReference type="InterPro" id="IPR000157">
    <property type="entry name" value="TIR_dom"/>
</dbReference>
<dbReference type="AlphaFoldDB" id="A0ABD3KLZ1"/>
<evidence type="ECO:0000313" key="5">
    <source>
        <dbReference type="Proteomes" id="UP001634007"/>
    </source>
</evidence>
<dbReference type="FunFam" id="3.40.50.10140:FF:000007">
    <property type="entry name" value="Disease resistance protein (TIR-NBS-LRR class)"/>
    <property type="match status" value="1"/>
</dbReference>
<dbReference type="Gene3D" id="3.40.50.300">
    <property type="entry name" value="P-loop containing nucleotide triphosphate hydrolases"/>
    <property type="match status" value="1"/>
</dbReference>
<keyword evidence="2" id="KW-0812">Transmembrane</keyword>
<dbReference type="Proteomes" id="UP001634007">
    <property type="component" value="Unassembled WGS sequence"/>
</dbReference>
<accession>A0ABD3KLZ1</accession>
<reference evidence="4 5" key="1">
    <citation type="submission" date="2024-11" db="EMBL/GenBank/DDBJ databases">
        <title>Chromosome-level genome assembly of Eucalyptus globulus Labill. provides insights into its genome evolution.</title>
        <authorList>
            <person name="Li X."/>
        </authorList>
    </citation>
    <scope>NUCLEOTIDE SEQUENCE [LARGE SCALE GENOMIC DNA]</scope>
    <source>
        <strain evidence="4">CL2024</strain>
        <tissue evidence="4">Fresh tender leaves</tissue>
    </source>
</reference>
<sequence length="303" mass="34284">MHRPIFGHSFAVLMAPVLLSVLAFHFLNKKRTSARRNAEDVDTGASGSMAAPTETNPLTGNCYEVFLSFRGLDTRHGFTDHLYKGLVDAGIDAFRDNDELCHGESIRPVLMEAITSSKILIPIFSVNYGTSRWCLDELVQMMEGKKNKGQIVLPIFYKVKPAEVRHQTGRFGEAFHERQSRLRERSSFDPTTLEKWKSAFDEVSTLKGYEALGFEVELVKLIVRKVLNELKKKFELDISKNLVGIDVHVKKVMEFVDIKSHDTLIVGIHGMGGIGKTTLAKAIYNRLLDQFEHRSFIADIREL</sequence>
<dbReference type="InterPro" id="IPR027417">
    <property type="entry name" value="P-loop_NTPase"/>
</dbReference>